<protein>
    <submittedName>
        <fullName evidence="1">Uncharacterized protein</fullName>
    </submittedName>
</protein>
<name>A0ABY7NV81_9SPHN</name>
<dbReference type="RefSeq" id="WP_270079094.1">
    <property type="nucleotide sequence ID" value="NZ_CP115174.1"/>
</dbReference>
<evidence type="ECO:0000313" key="2">
    <source>
        <dbReference type="Proteomes" id="UP001210865"/>
    </source>
</evidence>
<proteinExistence type="predicted"/>
<organism evidence="1 2">
    <name type="scientific">Sphingomonas abietis</name>
    <dbReference type="NCBI Taxonomy" id="3012344"/>
    <lineage>
        <taxon>Bacteria</taxon>
        <taxon>Pseudomonadati</taxon>
        <taxon>Pseudomonadota</taxon>
        <taxon>Alphaproteobacteria</taxon>
        <taxon>Sphingomonadales</taxon>
        <taxon>Sphingomonadaceae</taxon>
        <taxon>Sphingomonas</taxon>
    </lineage>
</organism>
<accession>A0ABY7NV81</accession>
<gene>
    <name evidence="1" type="ORF">PBT88_10395</name>
</gene>
<reference evidence="1 2" key="1">
    <citation type="submission" date="2022-12" db="EMBL/GenBank/DDBJ databases">
        <title>Sphingomonas abieness sp. nov., an endophytic bacterium isolated from Abies koreana.</title>
        <authorList>
            <person name="Jiang L."/>
            <person name="Lee J."/>
        </authorList>
    </citation>
    <scope>NUCLEOTIDE SEQUENCE [LARGE SCALE GENOMIC DNA]</scope>
    <source>
        <strain evidence="2">PAMB 00755</strain>
    </source>
</reference>
<evidence type="ECO:0000313" key="1">
    <source>
        <dbReference type="EMBL" id="WBO24472.1"/>
    </source>
</evidence>
<dbReference type="EMBL" id="CP115174">
    <property type="protein sequence ID" value="WBO24472.1"/>
    <property type="molecule type" value="Genomic_DNA"/>
</dbReference>
<sequence>MNKAMRTEAEGRLPTYRVQLVPFPAVIDADGLLVANSHVVEIVFPGDRVETALGPVNTIVGPGTAKILVGETTIRGVPLC</sequence>
<keyword evidence="2" id="KW-1185">Reference proteome</keyword>
<dbReference type="Proteomes" id="UP001210865">
    <property type="component" value="Chromosome"/>
</dbReference>